<accession>A0A3L9YV28</accession>
<proteinExistence type="predicted"/>
<evidence type="ECO:0000313" key="2">
    <source>
        <dbReference type="Proteomes" id="UP000271339"/>
    </source>
</evidence>
<gene>
    <name evidence="1" type="ORF">BXY75_1478</name>
</gene>
<dbReference type="RefSeq" id="WP_317125242.1">
    <property type="nucleotide sequence ID" value="NZ_REFC01000012.1"/>
</dbReference>
<keyword evidence="2" id="KW-1185">Reference proteome</keyword>
<evidence type="ECO:0000313" key="1">
    <source>
        <dbReference type="EMBL" id="RMA64601.1"/>
    </source>
</evidence>
<dbReference type="EMBL" id="REFC01000012">
    <property type="protein sequence ID" value="RMA64601.1"/>
    <property type="molecule type" value="Genomic_DNA"/>
</dbReference>
<protein>
    <recommendedName>
        <fullName evidence="3">Histidyl-tRNA synthetase</fullName>
    </recommendedName>
</protein>
<reference evidence="1 2" key="1">
    <citation type="submission" date="2018-10" db="EMBL/GenBank/DDBJ databases">
        <title>Genomic Encyclopedia of Archaeal and Bacterial Type Strains, Phase II (KMG-II): from individual species to whole genera.</title>
        <authorList>
            <person name="Goeker M."/>
        </authorList>
    </citation>
    <scope>NUCLEOTIDE SEQUENCE [LARGE SCALE GENOMIC DNA]</scope>
    <source>
        <strain evidence="1 2">DSM 23424</strain>
    </source>
</reference>
<dbReference type="AlphaFoldDB" id="A0A3L9YV28"/>
<comment type="caution">
    <text evidence="1">The sequence shown here is derived from an EMBL/GenBank/DDBJ whole genome shotgun (WGS) entry which is preliminary data.</text>
</comment>
<dbReference type="Proteomes" id="UP000271339">
    <property type="component" value="Unassembled WGS sequence"/>
</dbReference>
<organism evidence="1 2">
    <name type="scientific">Ulvibacter antarcticus</name>
    <dbReference type="NCBI Taxonomy" id="442714"/>
    <lineage>
        <taxon>Bacteria</taxon>
        <taxon>Pseudomonadati</taxon>
        <taxon>Bacteroidota</taxon>
        <taxon>Flavobacteriia</taxon>
        <taxon>Flavobacteriales</taxon>
        <taxon>Flavobacteriaceae</taxon>
        <taxon>Ulvibacter</taxon>
    </lineage>
</organism>
<evidence type="ECO:0008006" key="3">
    <source>
        <dbReference type="Google" id="ProtNLM"/>
    </source>
</evidence>
<sequence length="198" mass="22626">MGQKIKDKRGKTKEARACLAKIKNLAFHESKNLIIQQSNNPTLKYTRLTKEQFESLNKEFITFLATQSITGDEWTTIKEKQPEVAEQELDIFSDLVWEGVLKQATYLENISAQQLFLFEVGASEMSLIVVKVTNEAHDITSAEGYKWLQQNFASDEVEFFTSSKAFSEDKNADIFGLIKQGAAITKGELYRFFEKFVD</sequence>
<dbReference type="InterPro" id="IPR045470">
    <property type="entry name" value="DUF6495"/>
</dbReference>
<name>A0A3L9YV28_9FLAO</name>
<dbReference type="Pfam" id="PF20105">
    <property type="entry name" value="DUF6495"/>
    <property type="match status" value="1"/>
</dbReference>